<accession>A0AAV4QRX4</accession>
<gene>
    <name evidence="1" type="ORF">CDAR_185471</name>
</gene>
<dbReference type="AlphaFoldDB" id="A0AAV4QRX4"/>
<protein>
    <recommendedName>
        <fullName evidence="3">Guanylate cyclase domain-containing protein</fullName>
    </recommendedName>
</protein>
<proteinExistence type="predicted"/>
<dbReference type="EMBL" id="BPLQ01004813">
    <property type="protein sequence ID" value="GIY10872.1"/>
    <property type="molecule type" value="Genomic_DNA"/>
</dbReference>
<evidence type="ECO:0008006" key="3">
    <source>
        <dbReference type="Google" id="ProtNLM"/>
    </source>
</evidence>
<evidence type="ECO:0000313" key="2">
    <source>
        <dbReference type="Proteomes" id="UP001054837"/>
    </source>
</evidence>
<evidence type="ECO:0000313" key="1">
    <source>
        <dbReference type="EMBL" id="GIY10872.1"/>
    </source>
</evidence>
<keyword evidence="2" id="KW-1185">Reference proteome</keyword>
<dbReference type="Proteomes" id="UP001054837">
    <property type="component" value="Unassembled WGS sequence"/>
</dbReference>
<reference evidence="1 2" key="1">
    <citation type="submission" date="2021-06" db="EMBL/GenBank/DDBJ databases">
        <title>Caerostris darwini draft genome.</title>
        <authorList>
            <person name="Kono N."/>
            <person name="Arakawa K."/>
        </authorList>
    </citation>
    <scope>NUCLEOTIDE SEQUENCE [LARGE SCALE GENOMIC DNA]</scope>
</reference>
<sequence>MRKSFCVGVDTYVANGLLHATEKNEMTICECLFQKLFKFKHFTLSLFLGLESCTMGIRAGISCKSYPIYVEMDTINLLVRMPFHGIPTEDVDFPNVASAGIFKLSTRNSWYTWMKQNILYTYHSTDE</sequence>
<name>A0AAV4QRX4_9ARAC</name>
<organism evidence="1 2">
    <name type="scientific">Caerostris darwini</name>
    <dbReference type="NCBI Taxonomy" id="1538125"/>
    <lineage>
        <taxon>Eukaryota</taxon>
        <taxon>Metazoa</taxon>
        <taxon>Ecdysozoa</taxon>
        <taxon>Arthropoda</taxon>
        <taxon>Chelicerata</taxon>
        <taxon>Arachnida</taxon>
        <taxon>Araneae</taxon>
        <taxon>Araneomorphae</taxon>
        <taxon>Entelegynae</taxon>
        <taxon>Araneoidea</taxon>
        <taxon>Araneidae</taxon>
        <taxon>Caerostris</taxon>
    </lineage>
</organism>
<comment type="caution">
    <text evidence="1">The sequence shown here is derived from an EMBL/GenBank/DDBJ whole genome shotgun (WGS) entry which is preliminary data.</text>
</comment>